<dbReference type="InterPro" id="IPR024824">
    <property type="entry name" value="GADD45"/>
</dbReference>
<proteinExistence type="inferred from homology"/>
<dbReference type="InterPro" id="IPR029064">
    <property type="entry name" value="Ribosomal_eL30-like_sf"/>
</dbReference>
<organism evidence="3 4">
    <name type="scientific">Patella caerulea</name>
    <name type="common">Rayed Mediterranean limpet</name>
    <dbReference type="NCBI Taxonomy" id="87958"/>
    <lineage>
        <taxon>Eukaryota</taxon>
        <taxon>Metazoa</taxon>
        <taxon>Spiralia</taxon>
        <taxon>Lophotrochozoa</taxon>
        <taxon>Mollusca</taxon>
        <taxon>Gastropoda</taxon>
        <taxon>Patellogastropoda</taxon>
        <taxon>Patelloidea</taxon>
        <taxon>Patellidae</taxon>
        <taxon>Patella</taxon>
    </lineage>
</organism>
<dbReference type="InterPro" id="IPR004038">
    <property type="entry name" value="Ribosomal_eL8/eL30/eS12/Gad45"/>
</dbReference>
<keyword evidence="4" id="KW-1185">Reference proteome</keyword>
<comment type="caution">
    <text evidence="3">The sequence shown here is derived from an EMBL/GenBank/DDBJ whole genome shotgun (WGS) entry which is preliminary data.</text>
</comment>
<gene>
    <name evidence="3" type="ORF">SNE40_011994</name>
</gene>
<dbReference type="PANTHER" id="PTHR10411">
    <property type="entry name" value="GROWTH ARREST AND DNA DAMAGE-INDUCIBLE PROTEIN GADD45"/>
    <property type="match status" value="1"/>
</dbReference>
<dbReference type="AlphaFoldDB" id="A0AAN8JRB8"/>
<protein>
    <recommendedName>
        <fullName evidence="2">Ribosomal protein eL8/eL30/eS12/Gadd45 domain-containing protein</fullName>
    </recommendedName>
</protein>
<evidence type="ECO:0000259" key="2">
    <source>
        <dbReference type="Pfam" id="PF01248"/>
    </source>
</evidence>
<dbReference type="Pfam" id="PF01248">
    <property type="entry name" value="Ribosomal_L7Ae"/>
    <property type="match status" value="1"/>
</dbReference>
<dbReference type="GO" id="GO:0005634">
    <property type="term" value="C:nucleus"/>
    <property type="evidence" value="ECO:0007669"/>
    <property type="project" value="InterPro"/>
</dbReference>
<evidence type="ECO:0000313" key="3">
    <source>
        <dbReference type="EMBL" id="KAK6179689.1"/>
    </source>
</evidence>
<dbReference type="GO" id="GO:0051726">
    <property type="term" value="P:regulation of cell cycle"/>
    <property type="evidence" value="ECO:0007669"/>
    <property type="project" value="InterPro"/>
</dbReference>
<dbReference type="PANTHER" id="PTHR10411:SF8">
    <property type="entry name" value="FI09246P"/>
    <property type="match status" value="1"/>
</dbReference>
<accession>A0AAN8JRB8</accession>
<dbReference type="GO" id="GO:0005737">
    <property type="term" value="C:cytoplasm"/>
    <property type="evidence" value="ECO:0007669"/>
    <property type="project" value="TreeGrafter"/>
</dbReference>
<evidence type="ECO:0000256" key="1">
    <source>
        <dbReference type="ARBA" id="ARBA00007361"/>
    </source>
</evidence>
<reference evidence="3 4" key="1">
    <citation type="submission" date="2024-01" db="EMBL/GenBank/DDBJ databases">
        <title>The genome of the rayed Mediterranean limpet Patella caerulea (Linnaeus, 1758).</title>
        <authorList>
            <person name="Anh-Thu Weber A."/>
            <person name="Halstead-Nussloch G."/>
        </authorList>
    </citation>
    <scope>NUCLEOTIDE SEQUENCE [LARGE SCALE GENOMIC DNA]</scope>
    <source>
        <strain evidence="3">AATW-2023a</strain>
        <tissue evidence="3">Whole specimen</tissue>
    </source>
</reference>
<dbReference type="Gene3D" id="3.30.1330.30">
    <property type="match status" value="1"/>
</dbReference>
<sequence>MTLPETGEASALLKPETKCLKKYIGNSLRESMWQAMEEQRITCGVIDCAKLLKCYYENVMLCVLPEAGSEEVSVHIQHTLIEAFCWENDIRILKVKNQLAVGEILTGRKGPCVPDNNNIEDQVTLTDISCVMIEYPMKRMSMEDEHVIEFHDDVMLSDVYPKPVIELPI</sequence>
<evidence type="ECO:0000313" key="4">
    <source>
        <dbReference type="Proteomes" id="UP001347796"/>
    </source>
</evidence>
<dbReference type="Proteomes" id="UP001347796">
    <property type="component" value="Unassembled WGS sequence"/>
</dbReference>
<dbReference type="EMBL" id="JAZGQO010000008">
    <property type="protein sequence ID" value="KAK6179689.1"/>
    <property type="molecule type" value="Genomic_DNA"/>
</dbReference>
<comment type="similarity">
    <text evidence="1">Belongs to the GADD45 family.</text>
</comment>
<name>A0AAN8JRB8_PATCE</name>
<feature type="domain" description="Ribosomal protein eL8/eL30/eS12/Gadd45" evidence="2">
    <location>
        <begin position="30"/>
        <end position="106"/>
    </location>
</feature>